<dbReference type="AlphaFoldDB" id="A0A1P8W8V4"/>
<accession>A0A1P8W8V4</accession>
<evidence type="ECO:0000313" key="2">
    <source>
        <dbReference type="EMBL" id="APZ90494.1"/>
    </source>
</evidence>
<dbReference type="RefSeq" id="WP_077022379.1">
    <property type="nucleotide sequence ID" value="NZ_CP017641.1"/>
</dbReference>
<dbReference type="InterPro" id="IPR014710">
    <property type="entry name" value="RmlC-like_jellyroll"/>
</dbReference>
<dbReference type="PANTHER" id="PTHR38599">
    <property type="entry name" value="CUPIN DOMAIN PROTEIN (AFU_ORTHOLOGUE AFUA_3G13620)"/>
    <property type="match status" value="1"/>
</dbReference>
<gene>
    <name evidence="2" type="ORF">Fuma_00073</name>
</gene>
<feature type="domain" description="Cupin type-2" evidence="1">
    <location>
        <begin position="25"/>
        <end position="94"/>
    </location>
</feature>
<dbReference type="Pfam" id="PF07883">
    <property type="entry name" value="Cupin_2"/>
    <property type="match status" value="1"/>
</dbReference>
<dbReference type="OrthoDB" id="9813436at2"/>
<dbReference type="EMBL" id="CP017641">
    <property type="protein sequence ID" value="APZ90494.1"/>
    <property type="molecule type" value="Genomic_DNA"/>
</dbReference>
<dbReference type="STRING" id="1891926.Fuma_00073"/>
<name>A0A1P8W8V4_9PLAN</name>
<evidence type="ECO:0000313" key="3">
    <source>
        <dbReference type="Proteomes" id="UP000187735"/>
    </source>
</evidence>
<reference evidence="2 3" key="1">
    <citation type="journal article" date="2016" name="Front. Microbiol.">
        <title>Fuerstia marisgermanicae gen. nov., sp. nov., an Unusual Member of the Phylum Planctomycetes from the German Wadden Sea.</title>
        <authorList>
            <person name="Kohn T."/>
            <person name="Heuer A."/>
            <person name="Jogler M."/>
            <person name="Vollmers J."/>
            <person name="Boedeker C."/>
            <person name="Bunk B."/>
            <person name="Rast P."/>
            <person name="Borchert D."/>
            <person name="Glockner I."/>
            <person name="Freese H.M."/>
            <person name="Klenk H.P."/>
            <person name="Overmann J."/>
            <person name="Kaster A.K."/>
            <person name="Rohde M."/>
            <person name="Wiegand S."/>
            <person name="Jogler C."/>
        </authorList>
    </citation>
    <scope>NUCLEOTIDE SEQUENCE [LARGE SCALE GENOMIC DNA]</scope>
    <source>
        <strain evidence="2 3">NH11</strain>
    </source>
</reference>
<dbReference type="PANTHER" id="PTHR38599:SF1">
    <property type="entry name" value="CUPIN DOMAIN PROTEIN (AFU_ORTHOLOGUE AFUA_3G13620)"/>
    <property type="match status" value="1"/>
</dbReference>
<dbReference type="InterPro" id="IPR013096">
    <property type="entry name" value="Cupin_2"/>
</dbReference>
<evidence type="ECO:0000259" key="1">
    <source>
        <dbReference type="Pfam" id="PF07883"/>
    </source>
</evidence>
<dbReference type="Gene3D" id="2.60.120.10">
    <property type="entry name" value="Jelly Rolls"/>
    <property type="match status" value="1"/>
</dbReference>
<keyword evidence="3" id="KW-1185">Reference proteome</keyword>
<protein>
    <submittedName>
        <fullName evidence="2">Cupin domain protein</fullName>
    </submittedName>
</protein>
<organism evidence="2 3">
    <name type="scientific">Fuerstiella marisgermanici</name>
    <dbReference type="NCBI Taxonomy" id="1891926"/>
    <lineage>
        <taxon>Bacteria</taxon>
        <taxon>Pseudomonadati</taxon>
        <taxon>Planctomycetota</taxon>
        <taxon>Planctomycetia</taxon>
        <taxon>Planctomycetales</taxon>
        <taxon>Planctomycetaceae</taxon>
        <taxon>Fuerstiella</taxon>
    </lineage>
</organism>
<proteinExistence type="predicted"/>
<dbReference type="KEGG" id="fmr:Fuma_00073"/>
<dbReference type="SUPFAM" id="SSF51182">
    <property type="entry name" value="RmlC-like cupins"/>
    <property type="match status" value="1"/>
</dbReference>
<dbReference type="Proteomes" id="UP000187735">
    <property type="component" value="Chromosome"/>
</dbReference>
<dbReference type="InterPro" id="IPR011051">
    <property type="entry name" value="RmlC_Cupin_sf"/>
</dbReference>
<sequence>MVKVLRTHPLAGTVDGKAMFASLFEVTFAPGDSSAPHYHPGEVVGYVAEGTLEFKITGKPLKTLKAGGTFFEPAMIRHEVARNPDAKQRCRVIFTLVHPRNVKRLTIPAVEIDAQQAVRSDKLNSAAARIWFLASFRCLQRSSNPAASSQCLMKSSSRLMKADRRILGSKTDKQ</sequence>